<evidence type="ECO:0000313" key="2">
    <source>
        <dbReference type="EMBL" id="MBS4538142.1"/>
    </source>
</evidence>
<keyword evidence="3" id="KW-1185">Reference proteome</keyword>
<dbReference type="Gene3D" id="1.10.3210.10">
    <property type="entry name" value="Hypothetical protein af1432"/>
    <property type="match status" value="1"/>
</dbReference>
<dbReference type="Pfam" id="PF11849">
    <property type="entry name" value="DUF3369"/>
    <property type="match status" value="1"/>
</dbReference>
<dbReference type="InterPro" id="IPR011006">
    <property type="entry name" value="CheY-like_superfamily"/>
</dbReference>
<dbReference type="CDD" id="cd00077">
    <property type="entry name" value="HDc"/>
    <property type="match status" value="1"/>
</dbReference>
<proteinExistence type="predicted"/>
<dbReference type="SUPFAM" id="SSF52172">
    <property type="entry name" value="CheY-like"/>
    <property type="match status" value="1"/>
</dbReference>
<gene>
    <name evidence="2" type="ORF">GOQ27_06690</name>
</gene>
<dbReference type="AlphaFoldDB" id="A0A942V170"/>
<comment type="caution">
    <text evidence="2">The sequence shown here is derived from an EMBL/GenBank/DDBJ whole genome shotgun (WGS) entry which is preliminary data.</text>
</comment>
<organism evidence="2 3">
    <name type="scientific">Anaeromonas frigoriresistens</name>
    <dbReference type="NCBI Taxonomy" id="2683708"/>
    <lineage>
        <taxon>Bacteria</taxon>
        <taxon>Bacillati</taxon>
        <taxon>Bacillota</taxon>
        <taxon>Tissierellia</taxon>
        <taxon>Tissierellales</taxon>
        <taxon>Thermohalobacteraceae</taxon>
        <taxon>Anaeromonas</taxon>
    </lineage>
</organism>
<evidence type="ECO:0000259" key="1">
    <source>
        <dbReference type="PROSITE" id="PS51832"/>
    </source>
</evidence>
<dbReference type="PROSITE" id="PS51832">
    <property type="entry name" value="HD_GYP"/>
    <property type="match status" value="1"/>
</dbReference>
<name>A0A942V170_9FIRM</name>
<accession>A0A942V170</accession>
<dbReference type="SUPFAM" id="SSF109604">
    <property type="entry name" value="HD-domain/PDEase-like"/>
    <property type="match status" value="1"/>
</dbReference>
<dbReference type="InterPro" id="IPR003607">
    <property type="entry name" value="HD/PDEase_dom"/>
</dbReference>
<dbReference type="Gene3D" id="3.40.50.2300">
    <property type="match status" value="1"/>
</dbReference>
<evidence type="ECO:0000313" key="3">
    <source>
        <dbReference type="Proteomes" id="UP000724672"/>
    </source>
</evidence>
<dbReference type="InterPro" id="IPR037522">
    <property type="entry name" value="HD_GYP_dom"/>
</dbReference>
<dbReference type="SMART" id="SM00471">
    <property type="entry name" value="HDc"/>
    <property type="match status" value="1"/>
</dbReference>
<dbReference type="PANTHER" id="PTHR45228:SF9">
    <property type="entry name" value="3'3'-CGAMP-SPECIFIC PHOSPHODIESTERASE 2"/>
    <property type="match status" value="1"/>
</dbReference>
<dbReference type="Proteomes" id="UP000724672">
    <property type="component" value="Unassembled WGS sequence"/>
</dbReference>
<feature type="domain" description="HD-GYP" evidence="1">
    <location>
        <begin position="318"/>
        <end position="516"/>
    </location>
</feature>
<dbReference type="RefSeq" id="WP_203366062.1">
    <property type="nucleotide sequence ID" value="NZ_WSFT01000028.1"/>
</dbReference>
<reference evidence="2" key="1">
    <citation type="submission" date="2019-12" db="EMBL/GenBank/DDBJ databases">
        <title>Clostridiaceae gen. nov. sp. nov., isolated from sediment in Xinjiang, China.</title>
        <authorList>
            <person name="Zhang R."/>
        </authorList>
    </citation>
    <scope>NUCLEOTIDE SEQUENCE</scope>
    <source>
        <strain evidence="2">D2Q-11</strain>
    </source>
</reference>
<protein>
    <submittedName>
        <fullName evidence="2">DUF3369 domain-containing protein</fullName>
    </submittedName>
</protein>
<sequence length="516" mass="60052">MSIEKLFKMDKPFNPIEILNKDEVWKILIVSDEEKLHKISSIVFTDFRFHGKKVEFINAYSFDTGVKEITNNSDIAVVIIDIMIGNDILGLELVKYIRKYLNNKYTRIILQSSKSEELRKKDIILNYDINDYKGKEELTSLNLFTGIVTALRGYKDITIIEENRKLLKKIMEISNKLYSLGSEEEFVSTLLFDIISVLDMADNNKENCSRGFIVGKKKYQNDFKIVESTHDYKHFLDKDIQSLSDSKILKYINIVAEQQYSLFKENVFVLYLDNQNEKKHIIYIDTEVDISIFDRELVRLFYNNVVMAFENLNLYNEIEDTQREIIYTLGEVAEARSESEIGNHVKRVAMYSEILAQKFGLSREEVKIVKMASPIHDVGKIAIPDDILLKPGKLTISEFEYMKKHAKLGYEMLKNSKREVLKAAAIIAHQHHEKYDGTGYPQGLRGEKIHIYGRITGIADVFDALLSRRVYKNPWKVENVIDLMKKEKGKHFDPILVDILLENIDEMLEIYEIYGD</sequence>
<dbReference type="EMBL" id="WSFT01000028">
    <property type="protein sequence ID" value="MBS4538142.1"/>
    <property type="molecule type" value="Genomic_DNA"/>
</dbReference>
<dbReference type="InterPro" id="IPR052020">
    <property type="entry name" value="Cyclic_di-GMP/3'3'-cGAMP_PDE"/>
</dbReference>
<dbReference type="InterPro" id="IPR021800">
    <property type="entry name" value="DUF3369"/>
</dbReference>
<dbReference type="Pfam" id="PF13487">
    <property type="entry name" value="HD_5"/>
    <property type="match status" value="1"/>
</dbReference>
<dbReference type="PANTHER" id="PTHR45228">
    <property type="entry name" value="CYCLIC DI-GMP PHOSPHODIESTERASE TM_0186-RELATED"/>
    <property type="match status" value="1"/>
</dbReference>